<comment type="caution">
    <text evidence="2">The sequence shown here is derived from an EMBL/GenBank/DDBJ whole genome shotgun (WGS) entry which is preliminary data.</text>
</comment>
<dbReference type="InterPro" id="IPR001753">
    <property type="entry name" value="Enoyl-CoA_hydra/iso"/>
</dbReference>
<dbReference type="EMBL" id="JAHWQX010000004">
    <property type="protein sequence ID" value="MBW3098972.1"/>
    <property type="molecule type" value="Genomic_DNA"/>
</dbReference>
<dbReference type="CDD" id="cd06558">
    <property type="entry name" value="crotonase-like"/>
    <property type="match status" value="1"/>
</dbReference>
<accession>A0ABS6WSM9</accession>
<proteinExistence type="inferred from homology"/>
<dbReference type="Proteomes" id="UP001430804">
    <property type="component" value="Unassembled WGS sequence"/>
</dbReference>
<dbReference type="PANTHER" id="PTHR43684:SF4">
    <property type="entry name" value="ENOYL-COA HYDRATASE_ISOMERASE FAMILY PROTEIN (AFU_ORTHOLOGUE AFUA_1G01890)"/>
    <property type="match status" value="1"/>
</dbReference>
<dbReference type="Pfam" id="PF00378">
    <property type="entry name" value="ECH_1"/>
    <property type="match status" value="1"/>
</dbReference>
<name>A0ABS6WSM9_9HYPH</name>
<evidence type="ECO:0000313" key="3">
    <source>
        <dbReference type="Proteomes" id="UP001430804"/>
    </source>
</evidence>
<dbReference type="InterPro" id="IPR051053">
    <property type="entry name" value="ECH/Chromodomain_protein"/>
</dbReference>
<keyword evidence="3" id="KW-1185">Reference proteome</keyword>
<protein>
    <submittedName>
        <fullName evidence="2">Enoyl-CoA hydratase/isomerase family protein</fullName>
    </submittedName>
</protein>
<gene>
    <name evidence="2" type="ORF">KY465_16955</name>
</gene>
<dbReference type="PANTHER" id="PTHR43684">
    <property type="match status" value="1"/>
</dbReference>
<reference evidence="2" key="1">
    <citation type="submission" date="2021-07" db="EMBL/GenBank/DDBJ databases">
        <title>Pseudohoeflea marina sp. nov. a polyhydroxyalcanoate-producing bacterium.</title>
        <authorList>
            <person name="Zheng W."/>
            <person name="Yu S."/>
            <person name="Huang Y."/>
        </authorList>
    </citation>
    <scope>NUCLEOTIDE SEQUENCE</scope>
    <source>
        <strain evidence="2">DP4N28-3</strain>
    </source>
</reference>
<dbReference type="RefSeq" id="WP_219203265.1">
    <property type="nucleotide sequence ID" value="NZ_JAHWQX010000004.1"/>
</dbReference>
<evidence type="ECO:0000313" key="2">
    <source>
        <dbReference type="EMBL" id="MBW3098972.1"/>
    </source>
</evidence>
<evidence type="ECO:0000256" key="1">
    <source>
        <dbReference type="ARBA" id="ARBA00005254"/>
    </source>
</evidence>
<organism evidence="2 3">
    <name type="scientific">Pseudohoeflea coraliihabitans</name>
    <dbReference type="NCBI Taxonomy" id="2860393"/>
    <lineage>
        <taxon>Bacteria</taxon>
        <taxon>Pseudomonadati</taxon>
        <taxon>Pseudomonadota</taxon>
        <taxon>Alphaproteobacteria</taxon>
        <taxon>Hyphomicrobiales</taxon>
        <taxon>Rhizobiaceae</taxon>
        <taxon>Pseudohoeflea</taxon>
    </lineage>
</organism>
<dbReference type="NCBIfam" id="NF006109">
    <property type="entry name" value="PRK08260.1"/>
    <property type="match status" value="1"/>
</dbReference>
<sequence length="284" mass="30637">MEYSDILCEKADGLLTITLNRPDRMNAFTYGMRDELLDAFDRADADDDVRAVIITGAGRAFCAGADLAGDGESLKGETPDAPFRDGGGMVTLRMFDLNKPIIAAFNGAAAGIGATLCLAADVRIAASHAKFGFVFTRRGVVLESCAAWFLPRIVGMPQALRWAVSGALFPAAEALRHGLVSELVEAQELLPRAREICRELTADTSAVSVALVRRMLWQMAGADHPMEAHRMESALFGAMGKSPDAAEGVASFFEKRPPAFPMRPSRDMPDTARFFAAPDYEDES</sequence>
<comment type="similarity">
    <text evidence="1">Belongs to the enoyl-CoA hydratase/isomerase family.</text>
</comment>